<comment type="caution">
    <text evidence="1">The sequence shown here is derived from an EMBL/GenBank/DDBJ whole genome shotgun (WGS) entry which is preliminary data.</text>
</comment>
<evidence type="ECO:0000313" key="2">
    <source>
        <dbReference type="Proteomes" id="UP000054783"/>
    </source>
</evidence>
<organism evidence="1 2">
    <name type="scientific">Trichinella patagoniensis</name>
    <dbReference type="NCBI Taxonomy" id="990121"/>
    <lineage>
        <taxon>Eukaryota</taxon>
        <taxon>Metazoa</taxon>
        <taxon>Ecdysozoa</taxon>
        <taxon>Nematoda</taxon>
        <taxon>Enoplea</taxon>
        <taxon>Dorylaimia</taxon>
        <taxon>Trichinellida</taxon>
        <taxon>Trichinellidae</taxon>
        <taxon>Trichinella</taxon>
    </lineage>
</organism>
<dbReference type="Proteomes" id="UP000054783">
    <property type="component" value="Unassembled WGS sequence"/>
</dbReference>
<dbReference type="EMBL" id="JYDQ01000175">
    <property type="protein sequence ID" value="KRY12064.1"/>
    <property type="molecule type" value="Genomic_DNA"/>
</dbReference>
<accession>A0A0V0ZHL4</accession>
<keyword evidence="2" id="KW-1185">Reference proteome</keyword>
<dbReference type="AlphaFoldDB" id="A0A0V0ZHL4"/>
<gene>
    <name evidence="1" type="ORF">T12_15395</name>
</gene>
<proteinExistence type="predicted"/>
<sequence>MKIKLLKLQVVQRVTILLAAVKGKCFGEEAQFETSTNVKMKNNNGMQRKVQLPLLQKFAFMKSDLQITIQLTQKCIL</sequence>
<evidence type="ECO:0000313" key="1">
    <source>
        <dbReference type="EMBL" id="KRY12064.1"/>
    </source>
</evidence>
<name>A0A0V0ZHL4_9BILA</name>
<protein>
    <submittedName>
        <fullName evidence="1">Uncharacterized protein</fullName>
    </submittedName>
</protein>
<reference evidence="1 2" key="1">
    <citation type="submission" date="2015-01" db="EMBL/GenBank/DDBJ databases">
        <title>Evolution of Trichinella species and genotypes.</title>
        <authorList>
            <person name="Korhonen P.K."/>
            <person name="Edoardo P."/>
            <person name="Giuseppe L.R."/>
            <person name="Gasser R.B."/>
        </authorList>
    </citation>
    <scope>NUCLEOTIDE SEQUENCE [LARGE SCALE GENOMIC DNA]</scope>
    <source>
        <strain evidence="1">ISS2496</strain>
    </source>
</reference>